<proteinExistence type="predicted"/>
<dbReference type="EMBL" id="FPHW01000025">
    <property type="protein sequence ID" value="SFV83502.1"/>
    <property type="molecule type" value="Genomic_DNA"/>
</dbReference>
<dbReference type="PANTHER" id="PTHR30336:SF4">
    <property type="entry name" value="ENVELOPE BIOGENESIS FACTOR ELYC"/>
    <property type="match status" value="1"/>
</dbReference>
<reference evidence="4" key="1">
    <citation type="submission" date="2016-10" db="EMBL/GenBank/DDBJ databases">
        <authorList>
            <person name="de Groot N.N."/>
        </authorList>
    </citation>
    <scope>NUCLEOTIDE SEQUENCE</scope>
</reference>
<dbReference type="Pfam" id="PF02698">
    <property type="entry name" value="DUF218"/>
    <property type="match status" value="1"/>
</dbReference>
<dbReference type="GO" id="GO:0000270">
    <property type="term" value="P:peptidoglycan metabolic process"/>
    <property type="evidence" value="ECO:0007669"/>
    <property type="project" value="TreeGrafter"/>
</dbReference>
<dbReference type="CDD" id="cd06259">
    <property type="entry name" value="YdcF-like"/>
    <property type="match status" value="1"/>
</dbReference>
<dbReference type="PANTHER" id="PTHR30336">
    <property type="entry name" value="INNER MEMBRANE PROTEIN, PROBABLE PERMEASE"/>
    <property type="match status" value="1"/>
</dbReference>
<organism evidence="4">
    <name type="scientific">hydrothermal vent metagenome</name>
    <dbReference type="NCBI Taxonomy" id="652676"/>
    <lineage>
        <taxon>unclassified sequences</taxon>
        <taxon>metagenomes</taxon>
        <taxon>ecological metagenomes</taxon>
    </lineage>
</organism>
<keyword evidence="1" id="KW-0812">Transmembrane</keyword>
<accession>A0A1W1DPX8</accession>
<keyword evidence="1" id="KW-1133">Transmembrane helix</keyword>
<protein>
    <submittedName>
        <fullName evidence="4">Membrane Protein Functionally coupled to the MukBEF Chromosome Partitioning Mechanism</fullName>
    </submittedName>
</protein>
<evidence type="ECO:0000259" key="2">
    <source>
        <dbReference type="Pfam" id="PF02698"/>
    </source>
</evidence>
<dbReference type="InterPro" id="IPR051599">
    <property type="entry name" value="Cell_Envelope_Assoc"/>
</dbReference>
<dbReference type="InterPro" id="IPR003848">
    <property type="entry name" value="DUF218"/>
</dbReference>
<feature type="transmembrane region" description="Helical" evidence="1">
    <location>
        <begin position="40"/>
        <end position="59"/>
    </location>
</feature>
<evidence type="ECO:0000256" key="1">
    <source>
        <dbReference type="SAM" id="Phobius"/>
    </source>
</evidence>
<evidence type="ECO:0000313" key="4">
    <source>
        <dbReference type="EMBL" id="SFV83502.1"/>
    </source>
</evidence>
<keyword evidence="1" id="KW-0472">Membrane</keyword>
<dbReference type="GO" id="GO:0005886">
    <property type="term" value="C:plasma membrane"/>
    <property type="evidence" value="ECO:0007669"/>
    <property type="project" value="TreeGrafter"/>
</dbReference>
<sequence>MEILFFTKKIIAFFVEPLGLILTTGLIGLYFLNKSAYTKAKFFLSFSIFLLLFLSYPPVGNSLTQRLESQYSKYDYKNNDILYIHILGSGHYDNSKWPLSAQIGNASLKRTIEGISIYKKLNNPNIKLIFTGYAGPGNNTTNAEINASIAKIASISNKKIIINGKPKDTEEEAIYNKSLTEGKPFVLVTSASHMPRAIKLFEGIGLKPIPAPTDFKRIDIELISAPSIGSLQKSRIAIHELLGIAWSYLAH</sequence>
<feature type="transmembrane region" description="Helical" evidence="1">
    <location>
        <begin position="12"/>
        <end position="33"/>
    </location>
</feature>
<dbReference type="AlphaFoldDB" id="A0A1W1DPX8"/>
<evidence type="ECO:0000313" key="3">
    <source>
        <dbReference type="EMBL" id="SFV83316.1"/>
    </source>
</evidence>
<dbReference type="GO" id="GO:0043164">
    <property type="term" value="P:Gram-negative-bacterium-type cell wall biogenesis"/>
    <property type="evidence" value="ECO:0007669"/>
    <property type="project" value="TreeGrafter"/>
</dbReference>
<name>A0A1W1DPX8_9ZZZZ</name>
<dbReference type="EMBL" id="FPHT01000354">
    <property type="protein sequence ID" value="SFV83316.1"/>
    <property type="molecule type" value="Genomic_DNA"/>
</dbReference>
<gene>
    <name evidence="3" type="ORF">MNB_SUP05-12-54</name>
    <name evidence="4" type="ORF">MNB_SUP05-7-1116</name>
</gene>
<feature type="domain" description="DUF218" evidence="2">
    <location>
        <begin position="83"/>
        <end position="243"/>
    </location>
</feature>